<keyword evidence="1" id="KW-0472">Membrane</keyword>
<dbReference type="KEGG" id="sgbi:P3F81_02635"/>
<keyword evidence="1" id="KW-1133">Transmembrane helix</keyword>
<dbReference type="Proteomes" id="UP001243623">
    <property type="component" value="Chromosome"/>
</dbReference>
<keyword evidence="1" id="KW-0812">Transmembrane</keyword>
<reference evidence="2" key="1">
    <citation type="submission" date="2023-03" db="EMBL/GenBank/DDBJ databases">
        <title>Selenobaculum gbiensis gen. nov. sp. nov., a new bacterium isolated from the gut microbiota of IBD patient.</title>
        <authorList>
            <person name="Yeo S."/>
            <person name="Park H."/>
            <person name="Huh C.S."/>
        </authorList>
    </citation>
    <scope>NUCLEOTIDE SEQUENCE</scope>
    <source>
        <strain evidence="2">ICN-92133</strain>
    </source>
</reference>
<protein>
    <submittedName>
        <fullName evidence="2">Uncharacterized protein</fullName>
    </submittedName>
</protein>
<name>A0A9Y2AK81_9FIRM</name>
<keyword evidence="3" id="KW-1185">Reference proteome</keyword>
<gene>
    <name evidence="2" type="ORF">P3F81_02635</name>
</gene>
<feature type="transmembrane region" description="Helical" evidence="1">
    <location>
        <begin position="42"/>
        <end position="59"/>
    </location>
</feature>
<sequence length="93" mass="10981">MAKRKSSMQKNFKLNRPKIEKKVKPEEFQEVPKIANIHQNPWFIMLVTFIFFPVGLFLFYRYGKYSKTTKIFGIIAFLMLMGMGLYLATKPNP</sequence>
<evidence type="ECO:0000313" key="3">
    <source>
        <dbReference type="Proteomes" id="UP001243623"/>
    </source>
</evidence>
<evidence type="ECO:0000256" key="1">
    <source>
        <dbReference type="SAM" id="Phobius"/>
    </source>
</evidence>
<organism evidence="2 3">
    <name type="scientific">Selenobaculum gibii</name>
    <dbReference type="NCBI Taxonomy" id="3054208"/>
    <lineage>
        <taxon>Bacteria</taxon>
        <taxon>Bacillati</taxon>
        <taxon>Bacillota</taxon>
        <taxon>Negativicutes</taxon>
        <taxon>Selenomonadales</taxon>
        <taxon>Selenomonadaceae</taxon>
        <taxon>Selenobaculum</taxon>
    </lineage>
</organism>
<dbReference type="AlphaFoldDB" id="A0A9Y2AK81"/>
<evidence type="ECO:0000313" key="2">
    <source>
        <dbReference type="EMBL" id="WIW71248.1"/>
    </source>
</evidence>
<dbReference type="RefSeq" id="WP_147666578.1">
    <property type="nucleotide sequence ID" value="NZ_CP120678.1"/>
</dbReference>
<feature type="transmembrane region" description="Helical" evidence="1">
    <location>
        <begin position="71"/>
        <end position="89"/>
    </location>
</feature>
<dbReference type="EMBL" id="CP120678">
    <property type="protein sequence ID" value="WIW71248.1"/>
    <property type="molecule type" value="Genomic_DNA"/>
</dbReference>
<accession>A0A9Y2AK81</accession>
<proteinExistence type="predicted"/>